<keyword evidence="1" id="KW-0732">Signal</keyword>
<accession>A0A0A8YXJ2</accession>
<protein>
    <submittedName>
        <fullName evidence="2">Uncharacterized protein</fullName>
    </submittedName>
</protein>
<reference evidence="2" key="2">
    <citation type="journal article" date="2015" name="Data Brief">
        <title>Shoot transcriptome of the giant reed, Arundo donax.</title>
        <authorList>
            <person name="Barrero R.A."/>
            <person name="Guerrero F.D."/>
            <person name="Moolhuijzen P."/>
            <person name="Goolsby J.A."/>
            <person name="Tidwell J."/>
            <person name="Bellgard S.E."/>
            <person name="Bellgard M.I."/>
        </authorList>
    </citation>
    <scope>NUCLEOTIDE SEQUENCE</scope>
    <source>
        <tissue evidence="2">Shoot tissue taken approximately 20 cm above the soil surface</tissue>
    </source>
</reference>
<reference evidence="2" key="1">
    <citation type="submission" date="2014-09" db="EMBL/GenBank/DDBJ databases">
        <authorList>
            <person name="Magalhaes I.L.F."/>
            <person name="Oliveira U."/>
            <person name="Santos F.R."/>
            <person name="Vidigal T.H.D.A."/>
            <person name="Brescovit A.D."/>
            <person name="Santos A.J."/>
        </authorList>
    </citation>
    <scope>NUCLEOTIDE SEQUENCE</scope>
    <source>
        <tissue evidence="2">Shoot tissue taken approximately 20 cm above the soil surface</tissue>
    </source>
</reference>
<evidence type="ECO:0000256" key="1">
    <source>
        <dbReference type="SAM" id="SignalP"/>
    </source>
</evidence>
<feature type="chain" id="PRO_5002059819" evidence="1">
    <location>
        <begin position="20"/>
        <end position="48"/>
    </location>
</feature>
<dbReference type="AlphaFoldDB" id="A0A0A8YXJ2"/>
<evidence type="ECO:0000313" key="2">
    <source>
        <dbReference type="EMBL" id="JAD30098.1"/>
    </source>
</evidence>
<organism evidence="2">
    <name type="scientific">Arundo donax</name>
    <name type="common">Giant reed</name>
    <name type="synonym">Donax arundinaceus</name>
    <dbReference type="NCBI Taxonomy" id="35708"/>
    <lineage>
        <taxon>Eukaryota</taxon>
        <taxon>Viridiplantae</taxon>
        <taxon>Streptophyta</taxon>
        <taxon>Embryophyta</taxon>
        <taxon>Tracheophyta</taxon>
        <taxon>Spermatophyta</taxon>
        <taxon>Magnoliopsida</taxon>
        <taxon>Liliopsida</taxon>
        <taxon>Poales</taxon>
        <taxon>Poaceae</taxon>
        <taxon>PACMAD clade</taxon>
        <taxon>Arundinoideae</taxon>
        <taxon>Arundineae</taxon>
        <taxon>Arundo</taxon>
    </lineage>
</organism>
<feature type="signal peptide" evidence="1">
    <location>
        <begin position="1"/>
        <end position="19"/>
    </location>
</feature>
<dbReference type="EMBL" id="GBRH01267797">
    <property type="protein sequence ID" value="JAD30098.1"/>
    <property type="molecule type" value="Transcribed_RNA"/>
</dbReference>
<sequence>MCICVCVCVCVCVCILVPAENVPPTSNVIMQKVSQLLELEENFRGNGN</sequence>
<proteinExistence type="predicted"/>
<name>A0A0A8YXJ2_ARUDO</name>